<evidence type="ECO:0000313" key="5">
    <source>
        <dbReference type="EMBL" id="KAK5166881.1"/>
    </source>
</evidence>
<comment type="caution">
    <text evidence="5">The sequence shown here is derived from an EMBL/GenBank/DDBJ whole genome shotgun (WGS) entry which is preliminary data.</text>
</comment>
<keyword evidence="1" id="KW-0645">Protease</keyword>
<dbReference type="GO" id="GO:0004177">
    <property type="term" value="F:aminopeptidase activity"/>
    <property type="evidence" value="ECO:0007669"/>
    <property type="project" value="UniProtKB-KW"/>
</dbReference>
<dbReference type="AlphaFoldDB" id="A0AAV9P3C0"/>
<dbReference type="Pfam" id="PF07930">
    <property type="entry name" value="DAP_B"/>
    <property type="match status" value="1"/>
</dbReference>
<keyword evidence="1" id="KW-0378">Hydrolase</keyword>
<proteinExistence type="inferred from homology"/>
<protein>
    <recommendedName>
        <fullName evidence="7">Beta-lactamase-related domain-containing protein</fullName>
    </recommendedName>
</protein>
<organism evidence="5 6">
    <name type="scientific">Saxophila tyrrhenica</name>
    <dbReference type="NCBI Taxonomy" id="1690608"/>
    <lineage>
        <taxon>Eukaryota</taxon>
        <taxon>Fungi</taxon>
        <taxon>Dikarya</taxon>
        <taxon>Ascomycota</taxon>
        <taxon>Pezizomycotina</taxon>
        <taxon>Dothideomycetes</taxon>
        <taxon>Dothideomycetidae</taxon>
        <taxon>Mycosphaerellales</taxon>
        <taxon>Extremaceae</taxon>
        <taxon>Saxophila</taxon>
    </lineage>
</organism>
<evidence type="ECO:0008006" key="7">
    <source>
        <dbReference type="Google" id="ProtNLM"/>
    </source>
</evidence>
<feature type="domain" description="D-aminopeptidase" evidence="4">
    <location>
        <begin position="482"/>
        <end position="654"/>
    </location>
</feature>
<keyword evidence="6" id="KW-1185">Reference proteome</keyword>
<keyword evidence="1" id="KW-0031">Aminopeptidase</keyword>
<evidence type="ECO:0000259" key="4">
    <source>
        <dbReference type="Pfam" id="PF07930"/>
    </source>
</evidence>
<name>A0AAV9P3C0_9PEZI</name>
<evidence type="ECO:0000256" key="2">
    <source>
        <dbReference type="ARBA" id="ARBA00038215"/>
    </source>
</evidence>
<accession>A0AAV9P3C0</accession>
<dbReference type="SUPFAM" id="SSF56601">
    <property type="entry name" value="beta-lactamase/transpeptidase-like"/>
    <property type="match status" value="1"/>
</dbReference>
<dbReference type="NCBIfam" id="NF009622">
    <property type="entry name" value="PRK13128.1"/>
    <property type="match status" value="1"/>
</dbReference>
<dbReference type="Gene3D" id="3.40.710.10">
    <property type="entry name" value="DD-peptidase/beta-lactamase superfamily"/>
    <property type="match status" value="1"/>
</dbReference>
<dbReference type="RefSeq" id="XP_064656689.1">
    <property type="nucleotide sequence ID" value="XM_064804847.1"/>
</dbReference>
<dbReference type="PANTHER" id="PTHR46825">
    <property type="entry name" value="D-ALANYL-D-ALANINE-CARBOXYPEPTIDASE/ENDOPEPTIDASE AMPH"/>
    <property type="match status" value="1"/>
</dbReference>
<sequence length="657" mass="72579">MRFEQASTATNTRPNGTYIILPGPKTPMKNGRLTERAIFTNFNTVYVDQHGKCFSLRPKGIDPQALVNQVPEREVLWIEKMGEDDSNELLRLTMVVNWKEVFERDVDEVRVQVTGETHQSTLLFHVTFSAHIELTMDAKAAQRLVESIPTLYRGPGGACALLRDGEVYGEHVWGYANSEKRIPMTKETILPICSISKQFVCLVLAKLFEEDGMAEKGDKAMRDMLPSNLSDNKDLTVERLAHMQSGIRDYWALTVLWGAQADSRFTLADDAPAALKRLGNFHFEPGMSYSYSNVNFYVLGRIAESISGKPLGKLLEEYIFTPAGMTTAQLASDTSNRPGPSVGYEGTEQVGYFPALNRIEWAGDAGIVATLKDMVAYEQYLDRQQVDDNSAYRRNAQAVTFKDDNPAFYGWGLGRGKTAGNETRGHGGALRGFRLHRRYMPDERLSAVVMFNHEADAEAANTHLLENALLNPKDDSESRPAADKGWEGAYFDSESQLAITVAQGSSNGELMVNVSSHPAKLRCSSSHEARSDTMTATLDGDVLTITRLIENWTMTAKRITPSTGADCTHLNGDYHSAEVDSTFHVTGGPGIMYGSFHGYLGKGPAYVMKELGAGVWFLSCERSPDAPAPGSWTVMFEPDGAVAIGCWLARRIPYSKL</sequence>
<evidence type="ECO:0000256" key="1">
    <source>
        <dbReference type="ARBA" id="ARBA00022438"/>
    </source>
</evidence>
<dbReference type="Gene3D" id="2.40.128.50">
    <property type="match status" value="2"/>
</dbReference>
<gene>
    <name evidence="5" type="ORF">LTR77_007610</name>
</gene>
<evidence type="ECO:0000259" key="3">
    <source>
        <dbReference type="Pfam" id="PF00144"/>
    </source>
</evidence>
<reference evidence="5 6" key="1">
    <citation type="submission" date="2023-08" db="EMBL/GenBank/DDBJ databases">
        <title>Black Yeasts Isolated from many extreme environments.</title>
        <authorList>
            <person name="Coleine C."/>
            <person name="Stajich J.E."/>
            <person name="Selbmann L."/>
        </authorList>
    </citation>
    <scope>NUCLEOTIDE SEQUENCE [LARGE SCALE GENOMIC DNA]</scope>
    <source>
        <strain evidence="5 6">CCFEE 5935</strain>
    </source>
</reference>
<comment type="similarity">
    <text evidence="2">Belongs to the peptidase S12 family.</text>
</comment>
<dbReference type="SUPFAM" id="SSF50886">
    <property type="entry name" value="D-aminopeptidase, middle and C-terminal domains"/>
    <property type="match status" value="2"/>
</dbReference>
<dbReference type="Pfam" id="PF00144">
    <property type="entry name" value="Beta-lactamase"/>
    <property type="match status" value="1"/>
</dbReference>
<dbReference type="EMBL" id="JAVRRT010000012">
    <property type="protein sequence ID" value="KAK5166881.1"/>
    <property type="molecule type" value="Genomic_DNA"/>
</dbReference>
<dbReference type="Proteomes" id="UP001337655">
    <property type="component" value="Unassembled WGS sequence"/>
</dbReference>
<dbReference type="GeneID" id="89928946"/>
<dbReference type="InterPro" id="IPR050491">
    <property type="entry name" value="AmpC-like"/>
</dbReference>
<evidence type="ECO:0000313" key="6">
    <source>
        <dbReference type="Proteomes" id="UP001337655"/>
    </source>
</evidence>
<dbReference type="InterPro" id="IPR012338">
    <property type="entry name" value="Beta-lactam/transpept-like"/>
</dbReference>
<dbReference type="InterPro" id="IPR027279">
    <property type="entry name" value="D_amino_pept/lipop_sf"/>
</dbReference>
<feature type="domain" description="Beta-lactamase-related" evidence="3">
    <location>
        <begin position="142"/>
        <end position="460"/>
    </location>
</feature>
<dbReference type="InterPro" id="IPR012856">
    <property type="entry name" value="DAP_B_dom"/>
</dbReference>
<dbReference type="InterPro" id="IPR001466">
    <property type="entry name" value="Beta-lactam-related"/>
</dbReference>
<dbReference type="PANTHER" id="PTHR46825:SF9">
    <property type="entry name" value="BETA-LACTAMASE-RELATED DOMAIN-CONTAINING PROTEIN"/>
    <property type="match status" value="1"/>
</dbReference>